<dbReference type="RefSeq" id="WP_231593388.1">
    <property type="nucleotide sequence ID" value="NZ_CP009508.1"/>
</dbReference>
<accession>A0A0E3PQN7</accession>
<name>A0A0E3PQN7_9EURY</name>
<gene>
    <name evidence="1" type="ORF">MSSAC_2319</name>
</gene>
<dbReference type="EMBL" id="CP009508">
    <property type="protein sequence ID" value="AKB36909.1"/>
    <property type="molecule type" value="Genomic_DNA"/>
</dbReference>
<evidence type="ECO:0000313" key="2">
    <source>
        <dbReference type="Proteomes" id="UP000033123"/>
    </source>
</evidence>
<sequence length="105" mass="11434">MKRWCMFILSLIIGMITVPAVSAEGEYAVNSNTEDTLGSAGKHYIVSPWVENSPDIESSISPLRSTQYITQGQTITHNVNVGPGVNYLEVDLDWGDTSDSLTLSV</sequence>
<proteinExistence type="predicted"/>
<evidence type="ECO:0000313" key="1">
    <source>
        <dbReference type="EMBL" id="AKB36909.1"/>
    </source>
</evidence>
<protein>
    <submittedName>
        <fullName evidence="1">Uncharacterized protein</fullName>
    </submittedName>
</protein>
<dbReference type="AlphaFoldDB" id="A0A0E3PQN7"/>
<dbReference type="STRING" id="1434118.MSSAC_2319"/>
<dbReference type="PATRIC" id="fig|1434118.4.peg.2984"/>
<dbReference type="Proteomes" id="UP000033123">
    <property type="component" value="Chromosome"/>
</dbReference>
<dbReference type="HOGENOM" id="CLU_2230421_0_0_2"/>
<dbReference type="GeneID" id="24871946"/>
<organism evidence="1 2">
    <name type="scientific">Methanosarcina siciliae C2J</name>
    <dbReference type="NCBI Taxonomy" id="1434118"/>
    <lineage>
        <taxon>Archaea</taxon>
        <taxon>Methanobacteriati</taxon>
        <taxon>Methanobacteriota</taxon>
        <taxon>Stenosarchaea group</taxon>
        <taxon>Methanomicrobia</taxon>
        <taxon>Methanosarcinales</taxon>
        <taxon>Methanosarcinaceae</taxon>
        <taxon>Methanosarcina</taxon>
    </lineage>
</organism>
<reference evidence="1 2" key="1">
    <citation type="submission" date="2014-07" db="EMBL/GenBank/DDBJ databases">
        <title>Methanogenic archaea and the global carbon cycle.</title>
        <authorList>
            <person name="Henriksen J.R."/>
            <person name="Luke J."/>
            <person name="Reinhart S."/>
            <person name="Benedict M.N."/>
            <person name="Youngblut N.D."/>
            <person name="Metcalf M.E."/>
            <person name="Whitaker R.J."/>
            <person name="Metcalf W.W."/>
        </authorList>
    </citation>
    <scope>NUCLEOTIDE SEQUENCE [LARGE SCALE GENOMIC DNA]</scope>
    <source>
        <strain evidence="1 2">C2J</strain>
    </source>
</reference>
<dbReference type="KEGG" id="msj:MSSAC_2319"/>